<accession>A0A319DVT2</accession>
<dbReference type="EMBL" id="KZ825852">
    <property type="protein sequence ID" value="PYH95493.1"/>
    <property type="molecule type" value="Genomic_DNA"/>
</dbReference>
<dbReference type="PANTHER" id="PTHR42047:SF1">
    <property type="entry name" value="PROTEIN, PUTATIVE (AFU_ORTHOLOGUE AFUA_6G03560)-RELATED"/>
    <property type="match status" value="1"/>
</dbReference>
<proteinExistence type="predicted"/>
<dbReference type="AlphaFoldDB" id="A0A319DVT2"/>
<evidence type="ECO:0000313" key="2">
    <source>
        <dbReference type="EMBL" id="PYH95493.1"/>
    </source>
</evidence>
<feature type="signal peptide" evidence="1">
    <location>
        <begin position="1"/>
        <end position="19"/>
    </location>
</feature>
<gene>
    <name evidence="2" type="ORF">BO71DRAFT_397949</name>
</gene>
<reference evidence="2 3" key="1">
    <citation type="submission" date="2018-02" db="EMBL/GenBank/DDBJ databases">
        <title>The genomes of Aspergillus section Nigri reveals drivers in fungal speciation.</title>
        <authorList>
            <consortium name="DOE Joint Genome Institute"/>
            <person name="Vesth T.C."/>
            <person name="Nybo J."/>
            <person name="Theobald S."/>
            <person name="Brandl J."/>
            <person name="Frisvad J.C."/>
            <person name="Nielsen K.F."/>
            <person name="Lyhne E.K."/>
            <person name="Kogle M.E."/>
            <person name="Kuo A."/>
            <person name="Riley R."/>
            <person name="Clum A."/>
            <person name="Nolan M."/>
            <person name="Lipzen A."/>
            <person name="Salamov A."/>
            <person name="Henrissat B."/>
            <person name="Wiebenga A."/>
            <person name="De vries R.P."/>
            <person name="Grigoriev I.V."/>
            <person name="Mortensen U.H."/>
            <person name="Andersen M.R."/>
            <person name="Baker S.E."/>
        </authorList>
    </citation>
    <scope>NUCLEOTIDE SEQUENCE [LARGE SCALE GENOMIC DNA]</scope>
    <source>
        <strain evidence="2 3">CBS 707.79</strain>
    </source>
</reference>
<dbReference type="STRING" id="1448320.A0A319DVT2"/>
<evidence type="ECO:0008006" key="4">
    <source>
        <dbReference type="Google" id="ProtNLM"/>
    </source>
</evidence>
<organism evidence="2 3">
    <name type="scientific">Aspergillus ellipticus CBS 707.79</name>
    <dbReference type="NCBI Taxonomy" id="1448320"/>
    <lineage>
        <taxon>Eukaryota</taxon>
        <taxon>Fungi</taxon>
        <taxon>Dikarya</taxon>
        <taxon>Ascomycota</taxon>
        <taxon>Pezizomycotina</taxon>
        <taxon>Eurotiomycetes</taxon>
        <taxon>Eurotiomycetidae</taxon>
        <taxon>Eurotiales</taxon>
        <taxon>Aspergillaceae</taxon>
        <taxon>Aspergillus</taxon>
        <taxon>Aspergillus subgen. Circumdati</taxon>
    </lineage>
</organism>
<sequence length="188" mass="19903">MKLTTTLLSLTPILPLALTCSDDHFTVMSIRSGSPIQYLPLTASDTYFYLGGTTSSACPSDIAAYDACPPGNQTVIGTSNYLDSAYVQEIYVAPTGALKFVEAHTTYIDPGSSTATFCYTPGTPIGHWTYSSGDVEGFMACPTEEGLYQVFANMANATVPLGDVSDCLGFDAATVAYNSSSVAAWQYD</sequence>
<dbReference type="InterPro" id="IPR052820">
    <property type="entry name" value="PhiA_domain"/>
</dbReference>
<feature type="chain" id="PRO_5016447927" description="IgE-binding protein" evidence="1">
    <location>
        <begin position="20"/>
        <end position="188"/>
    </location>
</feature>
<evidence type="ECO:0000256" key="1">
    <source>
        <dbReference type="SAM" id="SignalP"/>
    </source>
</evidence>
<protein>
    <recommendedName>
        <fullName evidence="4">IgE-binding protein</fullName>
    </recommendedName>
</protein>
<dbReference type="Proteomes" id="UP000247810">
    <property type="component" value="Unassembled WGS sequence"/>
</dbReference>
<evidence type="ECO:0000313" key="3">
    <source>
        <dbReference type="Proteomes" id="UP000247810"/>
    </source>
</evidence>
<keyword evidence="3" id="KW-1185">Reference proteome</keyword>
<name>A0A319DVT2_9EURO</name>
<keyword evidence="1" id="KW-0732">Signal</keyword>
<dbReference type="PANTHER" id="PTHR42047">
    <property type="entry name" value="PROTEIN, PUTATIVE (AFU_ORTHOLOGUE AFUA_6G03560)-RELATED"/>
    <property type="match status" value="1"/>
</dbReference>
<dbReference type="OrthoDB" id="5430620at2759"/>
<dbReference type="VEuPathDB" id="FungiDB:BO71DRAFT_397949"/>